<dbReference type="UniPathway" id="UPA00666"/>
<dbReference type="InterPro" id="IPR004563">
    <property type="entry name" value="Apolipo_AcylTrfase"/>
</dbReference>
<dbReference type="SUPFAM" id="SSF56317">
    <property type="entry name" value="Carbon-nitrogen hydrolase"/>
    <property type="match status" value="1"/>
</dbReference>
<comment type="subcellular location">
    <subcellularLocation>
        <location evidence="1 8">Cell membrane</location>
        <topology evidence="1 8">Multi-pass membrane protein</topology>
    </subcellularLocation>
</comment>
<dbReference type="Pfam" id="PF00795">
    <property type="entry name" value="CN_hydrolase"/>
    <property type="match status" value="1"/>
</dbReference>
<comment type="caution">
    <text evidence="11">The sequence shown here is derived from an EMBL/GenBank/DDBJ whole genome shotgun (WGS) entry which is preliminary data.</text>
</comment>
<protein>
    <recommendedName>
        <fullName evidence="8">Apolipoprotein N-acyltransferase</fullName>
        <shortName evidence="8">ALP N-acyltransferase</shortName>
        <ecNumber evidence="8">2.3.1.269</ecNumber>
    </recommendedName>
</protein>
<dbReference type="GO" id="GO:0016410">
    <property type="term" value="F:N-acyltransferase activity"/>
    <property type="evidence" value="ECO:0007669"/>
    <property type="project" value="UniProtKB-UniRule"/>
</dbReference>
<evidence type="ECO:0000313" key="12">
    <source>
        <dbReference type="Proteomes" id="UP000533269"/>
    </source>
</evidence>
<keyword evidence="11" id="KW-0449">Lipoprotein</keyword>
<dbReference type="NCBIfam" id="TIGR00546">
    <property type="entry name" value="lnt"/>
    <property type="match status" value="1"/>
</dbReference>
<dbReference type="PROSITE" id="PS50263">
    <property type="entry name" value="CN_HYDROLASE"/>
    <property type="match status" value="1"/>
</dbReference>
<organism evidence="11 12">
    <name type="scientific">Kineococcus radiotolerans</name>
    <dbReference type="NCBI Taxonomy" id="131568"/>
    <lineage>
        <taxon>Bacteria</taxon>
        <taxon>Bacillati</taxon>
        <taxon>Actinomycetota</taxon>
        <taxon>Actinomycetes</taxon>
        <taxon>Kineosporiales</taxon>
        <taxon>Kineosporiaceae</taxon>
        <taxon>Kineococcus</taxon>
    </lineage>
</organism>
<evidence type="ECO:0000256" key="3">
    <source>
        <dbReference type="ARBA" id="ARBA00022679"/>
    </source>
</evidence>
<keyword evidence="3 8" id="KW-0808">Transferase</keyword>
<dbReference type="CDD" id="cd07571">
    <property type="entry name" value="ALP_N-acyl_transferase"/>
    <property type="match status" value="1"/>
</dbReference>
<dbReference type="HAMAP" id="MF_01148">
    <property type="entry name" value="Lnt"/>
    <property type="match status" value="1"/>
</dbReference>
<evidence type="ECO:0000256" key="8">
    <source>
        <dbReference type="HAMAP-Rule" id="MF_01148"/>
    </source>
</evidence>
<feature type="transmembrane region" description="Helical" evidence="8">
    <location>
        <begin position="168"/>
        <end position="191"/>
    </location>
</feature>
<proteinExistence type="inferred from homology"/>
<gene>
    <name evidence="8" type="primary">lnt</name>
    <name evidence="11" type="ORF">FHR75_000293</name>
</gene>
<evidence type="ECO:0000256" key="9">
    <source>
        <dbReference type="SAM" id="MobiDB-lite"/>
    </source>
</evidence>
<reference evidence="11 12" key="1">
    <citation type="submission" date="2020-08" db="EMBL/GenBank/DDBJ databases">
        <title>The Agave Microbiome: Exploring the role of microbial communities in plant adaptations to desert environments.</title>
        <authorList>
            <person name="Partida-Martinez L.P."/>
        </authorList>
    </citation>
    <scope>NUCLEOTIDE SEQUENCE [LARGE SCALE GENOMIC DNA]</scope>
    <source>
        <strain evidence="11 12">AS2.23</strain>
    </source>
</reference>
<feature type="transmembrane region" description="Helical" evidence="8">
    <location>
        <begin position="203"/>
        <end position="223"/>
    </location>
</feature>
<comment type="pathway">
    <text evidence="8">Protein modification; lipoprotein biosynthesis (N-acyl transfer).</text>
</comment>
<dbReference type="Proteomes" id="UP000533269">
    <property type="component" value="Unassembled WGS sequence"/>
</dbReference>
<dbReference type="GO" id="GO:0005886">
    <property type="term" value="C:plasma membrane"/>
    <property type="evidence" value="ECO:0007669"/>
    <property type="project" value="UniProtKB-SubCell"/>
</dbReference>
<dbReference type="EC" id="2.3.1.269" evidence="8"/>
<dbReference type="AlphaFoldDB" id="A0A7W4XVW1"/>
<dbReference type="Pfam" id="PF20154">
    <property type="entry name" value="LNT_N"/>
    <property type="match status" value="1"/>
</dbReference>
<dbReference type="InterPro" id="IPR045378">
    <property type="entry name" value="LNT_N"/>
</dbReference>
<dbReference type="EMBL" id="JACHVY010000001">
    <property type="protein sequence ID" value="MBB2899505.1"/>
    <property type="molecule type" value="Genomic_DNA"/>
</dbReference>
<comment type="function">
    <text evidence="8">Catalyzes the phospholipid dependent N-acylation of the N-terminal cysteine of apolipoprotein, the last step in lipoprotein maturation.</text>
</comment>
<feature type="transmembrane region" description="Helical" evidence="8">
    <location>
        <begin position="39"/>
        <end position="56"/>
    </location>
</feature>
<evidence type="ECO:0000313" key="11">
    <source>
        <dbReference type="EMBL" id="MBB2899505.1"/>
    </source>
</evidence>
<keyword evidence="2 8" id="KW-1003">Cell membrane</keyword>
<keyword evidence="6 8" id="KW-0472">Membrane</keyword>
<sequence>MRPRPAEPAPAALPVSLLLAVLGGVATWAAFPGAASTAGWWPTAIVGVALLSLATHGVRARRGLLAGFLFGTAFMFPHLEWSGTYVGLLPWSALTVVCALFYAVLGACLPRLQRARGGLAPLAVAAGWVALEAARARVPFEGFPWGRLAFSQADAPTLGLAALGGSPAVTFGVALAGACLAGAVLALLRLPAPPGAARGVPRVRPAVVSLLVAVLVTAAGALVPRPTGAEDGTTRIAAVQGNVPQAGLEFNAERRAVLDNHAAATRALAEQVAAGTAPQPDLVLWPENSSDIDPYENADARRVIESTATAIGVPVLVGAVLDGPGRYVSNTGLVVTPQEGLSGAREDDSRHYVKQRPAPFGEYMPHRSFFRRFSDKVDLVPRDFVHGDHVGLLRANGVRIGDVICFEVAFDDTVRDSVRAGAQFLVVQTNNATFGYSDEAVQQLAMSRLRAVESGRAVVQISTVGVSAIIGPDGTAHDETALFTRDVLQGDVALRSTETVATRVGAVPEQVLTGLALLLLLTARRGQRPDRRGGRGGGRRTVPSAPAGDPVPA</sequence>
<keyword evidence="4 8" id="KW-0812">Transmembrane</keyword>
<comment type="catalytic activity">
    <reaction evidence="8">
        <text>N-terminal S-1,2-diacyl-sn-glyceryl-L-cysteinyl-[lipoprotein] + a glycerophospholipid = N-acyl-S-1,2-diacyl-sn-glyceryl-L-cysteinyl-[lipoprotein] + a 2-acyl-sn-glycero-3-phospholipid + H(+)</text>
        <dbReference type="Rhea" id="RHEA:48228"/>
        <dbReference type="Rhea" id="RHEA-COMP:14681"/>
        <dbReference type="Rhea" id="RHEA-COMP:14684"/>
        <dbReference type="ChEBI" id="CHEBI:15378"/>
        <dbReference type="ChEBI" id="CHEBI:136912"/>
        <dbReference type="ChEBI" id="CHEBI:140656"/>
        <dbReference type="ChEBI" id="CHEBI:140657"/>
        <dbReference type="ChEBI" id="CHEBI:140660"/>
        <dbReference type="EC" id="2.3.1.269"/>
    </reaction>
</comment>
<evidence type="ECO:0000256" key="2">
    <source>
        <dbReference type="ARBA" id="ARBA00022475"/>
    </source>
</evidence>
<evidence type="ECO:0000256" key="5">
    <source>
        <dbReference type="ARBA" id="ARBA00022989"/>
    </source>
</evidence>
<feature type="domain" description="CN hydrolase" evidence="10">
    <location>
        <begin position="239"/>
        <end position="494"/>
    </location>
</feature>
<dbReference type="GO" id="GO:0042158">
    <property type="term" value="P:lipoprotein biosynthetic process"/>
    <property type="evidence" value="ECO:0007669"/>
    <property type="project" value="UniProtKB-UniRule"/>
</dbReference>
<dbReference type="PANTHER" id="PTHR38686:SF1">
    <property type="entry name" value="APOLIPOPROTEIN N-ACYLTRANSFERASE"/>
    <property type="match status" value="1"/>
</dbReference>
<dbReference type="InterPro" id="IPR003010">
    <property type="entry name" value="C-N_Hydrolase"/>
</dbReference>
<feature type="transmembrane region" description="Helical" evidence="8">
    <location>
        <begin position="63"/>
        <end position="79"/>
    </location>
</feature>
<evidence type="ECO:0000256" key="1">
    <source>
        <dbReference type="ARBA" id="ARBA00004651"/>
    </source>
</evidence>
<name>A0A7W4XVW1_KINRA</name>
<accession>A0A7W4XVW1</accession>
<evidence type="ECO:0000256" key="6">
    <source>
        <dbReference type="ARBA" id="ARBA00023136"/>
    </source>
</evidence>
<dbReference type="Gene3D" id="3.60.110.10">
    <property type="entry name" value="Carbon-nitrogen hydrolase"/>
    <property type="match status" value="1"/>
</dbReference>
<keyword evidence="7 8" id="KW-0012">Acyltransferase</keyword>
<reference evidence="11 12" key="2">
    <citation type="submission" date="2020-08" db="EMBL/GenBank/DDBJ databases">
        <authorList>
            <person name="Partida-Martinez L."/>
            <person name="Huntemann M."/>
            <person name="Clum A."/>
            <person name="Wang J."/>
            <person name="Palaniappan K."/>
            <person name="Ritter S."/>
            <person name="Chen I.-M."/>
            <person name="Stamatis D."/>
            <person name="Reddy T."/>
            <person name="O'Malley R."/>
            <person name="Daum C."/>
            <person name="Shapiro N."/>
            <person name="Ivanova N."/>
            <person name="Kyrpides N."/>
            <person name="Woyke T."/>
        </authorList>
    </citation>
    <scope>NUCLEOTIDE SEQUENCE [LARGE SCALE GENOMIC DNA]</scope>
    <source>
        <strain evidence="11 12">AS2.23</strain>
    </source>
</reference>
<evidence type="ECO:0000256" key="4">
    <source>
        <dbReference type="ARBA" id="ARBA00022692"/>
    </source>
</evidence>
<feature type="transmembrane region" description="Helical" evidence="8">
    <location>
        <begin position="117"/>
        <end position="138"/>
    </location>
</feature>
<keyword evidence="5 8" id="KW-1133">Transmembrane helix</keyword>
<feature type="transmembrane region" description="Helical" evidence="8">
    <location>
        <begin position="85"/>
        <end position="105"/>
    </location>
</feature>
<evidence type="ECO:0000256" key="7">
    <source>
        <dbReference type="ARBA" id="ARBA00023315"/>
    </source>
</evidence>
<comment type="similarity">
    <text evidence="8">Belongs to the CN hydrolase family. Apolipoprotein N-acyltransferase subfamily.</text>
</comment>
<dbReference type="InterPro" id="IPR036526">
    <property type="entry name" value="C-N_Hydrolase_sf"/>
</dbReference>
<dbReference type="PANTHER" id="PTHR38686">
    <property type="entry name" value="APOLIPOPROTEIN N-ACYLTRANSFERASE"/>
    <property type="match status" value="1"/>
</dbReference>
<feature type="region of interest" description="Disordered" evidence="9">
    <location>
        <begin position="527"/>
        <end position="553"/>
    </location>
</feature>
<evidence type="ECO:0000259" key="10">
    <source>
        <dbReference type="PROSITE" id="PS50263"/>
    </source>
</evidence>